<name>A0A8T3A8B4_DENNO</name>
<evidence type="ECO:0000313" key="1">
    <source>
        <dbReference type="EMBL" id="KAI0492339.1"/>
    </source>
</evidence>
<comment type="caution">
    <text evidence="1">The sequence shown here is derived from an EMBL/GenBank/DDBJ whole genome shotgun (WGS) entry which is preliminary data.</text>
</comment>
<gene>
    <name evidence="1" type="ORF">KFK09_026610</name>
</gene>
<dbReference type="AlphaFoldDB" id="A0A8T3A8B4"/>
<organism evidence="1 2">
    <name type="scientific">Dendrobium nobile</name>
    <name type="common">Orchid</name>
    <dbReference type="NCBI Taxonomy" id="94219"/>
    <lineage>
        <taxon>Eukaryota</taxon>
        <taxon>Viridiplantae</taxon>
        <taxon>Streptophyta</taxon>
        <taxon>Embryophyta</taxon>
        <taxon>Tracheophyta</taxon>
        <taxon>Spermatophyta</taxon>
        <taxon>Magnoliopsida</taxon>
        <taxon>Liliopsida</taxon>
        <taxon>Asparagales</taxon>
        <taxon>Orchidaceae</taxon>
        <taxon>Epidendroideae</taxon>
        <taxon>Malaxideae</taxon>
        <taxon>Dendrobiinae</taxon>
        <taxon>Dendrobium</taxon>
    </lineage>
</organism>
<accession>A0A8T3A8B4</accession>
<proteinExistence type="predicted"/>
<keyword evidence="2" id="KW-1185">Reference proteome</keyword>
<reference evidence="1" key="1">
    <citation type="journal article" date="2022" name="Front. Genet.">
        <title>Chromosome-Scale Assembly of the Dendrobium nobile Genome Provides Insights Into the Molecular Mechanism of the Biosynthesis of the Medicinal Active Ingredient of Dendrobium.</title>
        <authorList>
            <person name="Xu Q."/>
            <person name="Niu S.-C."/>
            <person name="Li K.-L."/>
            <person name="Zheng P.-J."/>
            <person name="Zhang X.-J."/>
            <person name="Jia Y."/>
            <person name="Liu Y."/>
            <person name="Niu Y.-X."/>
            <person name="Yu L.-H."/>
            <person name="Chen D.-F."/>
            <person name="Zhang G.-Q."/>
        </authorList>
    </citation>
    <scope>NUCLEOTIDE SEQUENCE</scope>
    <source>
        <tissue evidence="1">Leaf</tissue>
    </source>
</reference>
<protein>
    <submittedName>
        <fullName evidence="1">Uncharacterized protein</fullName>
    </submittedName>
</protein>
<dbReference type="EMBL" id="JAGYWB010000018">
    <property type="protein sequence ID" value="KAI0492339.1"/>
    <property type="molecule type" value="Genomic_DNA"/>
</dbReference>
<dbReference type="Proteomes" id="UP000829196">
    <property type="component" value="Unassembled WGS sequence"/>
</dbReference>
<evidence type="ECO:0000313" key="2">
    <source>
        <dbReference type="Proteomes" id="UP000829196"/>
    </source>
</evidence>
<sequence length="121" mass="13361">MKRIKEFGIGGEGKQEKGASIVCFGEFRNLRKDKELDYFYSKSSKFAVFQDEGSEDEASCSFPSLVLVSVSSLALDCGELRRFGLRRAPSSILVEREGPKVSGSSLSVSSLSFCHRCFQSN</sequence>